<comment type="caution">
    <text evidence="3">The sequence shown here is derived from an EMBL/GenBank/DDBJ whole genome shotgun (WGS) entry which is preliminary data.</text>
</comment>
<evidence type="ECO:0000313" key="3">
    <source>
        <dbReference type="EMBL" id="CAK0883337.1"/>
    </source>
</evidence>
<protein>
    <submittedName>
        <fullName evidence="3">Uncharacterized protein</fullName>
    </submittedName>
</protein>
<gene>
    <name evidence="3" type="ORF">PCOR1329_LOCUS65581</name>
</gene>
<evidence type="ECO:0000313" key="4">
    <source>
        <dbReference type="Proteomes" id="UP001189429"/>
    </source>
</evidence>
<reference evidence="3" key="1">
    <citation type="submission" date="2023-10" db="EMBL/GenBank/DDBJ databases">
        <authorList>
            <person name="Chen Y."/>
            <person name="Shah S."/>
            <person name="Dougan E. K."/>
            <person name="Thang M."/>
            <person name="Chan C."/>
        </authorList>
    </citation>
    <scope>NUCLEOTIDE SEQUENCE [LARGE SCALE GENOMIC DNA]</scope>
</reference>
<accession>A0ABN9WDS2</accession>
<dbReference type="Proteomes" id="UP001189429">
    <property type="component" value="Unassembled WGS sequence"/>
</dbReference>
<evidence type="ECO:0000256" key="2">
    <source>
        <dbReference type="SAM" id="SignalP"/>
    </source>
</evidence>
<feature type="compositionally biased region" description="Basic and acidic residues" evidence="1">
    <location>
        <begin position="54"/>
        <end position="65"/>
    </location>
</feature>
<feature type="compositionally biased region" description="Low complexity" evidence="1">
    <location>
        <begin position="42"/>
        <end position="53"/>
    </location>
</feature>
<keyword evidence="2" id="KW-0732">Signal</keyword>
<keyword evidence="4" id="KW-1185">Reference proteome</keyword>
<feature type="signal peptide" evidence="2">
    <location>
        <begin position="1"/>
        <end position="20"/>
    </location>
</feature>
<proteinExistence type="predicted"/>
<dbReference type="EMBL" id="CAUYUJ010018403">
    <property type="protein sequence ID" value="CAK0883337.1"/>
    <property type="molecule type" value="Genomic_DNA"/>
</dbReference>
<sequence length="430" mass="44919">MAAATARLAAVALATHAASAAAGAHRPATAAAARPLAGEAPALQQHHAAGAARADGREPGDKFDFEYRESGTNLRTSATFAANLWRGASRAYDFRHMDDLEPVAPMDRLAPDGSDEVVDVPGAHRHALYVPPYMNPDSFPTVSGPSCDCERSEPAPLTPSEMEWARIVADQLGVPVDKLPRGGANKCSCDNSTGSEVYHWANLDPIKGGTGYRISPADVTYASGDYWEPQVAPGGVVAPEDRLPKDHYPIQARSDRISPLPTTALEDKIGVRFARYIDQLEARRAKCDDSSPECTTPCKAGDQVVLAMGNRALNATVVSLHLARRVRVEFVPPSLSPEPAVGGGAACLVAAGCDPFRFCLGAAGGDGSSAGLCVEPRGVSSQGLRGALRRSLACPRGTAPCATVQQDVAASRLRRGGRACAPLASDPAAA</sequence>
<name>A0ABN9WDS2_9DINO</name>
<organism evidence="3 4">
    <name type="scientific">Prorocentrum cordatum</name>
    <dbReference type="NCBI Taxonomy" id="2364126"/>
    <lineage>
        <taxon>Eukaryota</taxon>
        <taxon>Sar</taxon>
        <taxon>Alveolata</taxon>
        <taxon>Dinophyceae</taxon>
        <taxon>Prorocentrales</taxon>
        <taxon>Prorocentraceae</taxon>
        <taxon>Prorocentrum</taxon>
    </lineage>
</organism>
<feature type="chain" id="PRO_5045514992" evidence="2">
    <location>
        <begin position="21"/>
        <end position="430"/>
    </location>
</feature>
<feature type="region of interest" description="Disordered" evidence="1">
    <location>
        <begin position="42"/>
        <end position="65"/>
    </location>
</feature>
<evidence type="ECO:0000256" key="1">
    <source>
        <dbReference type="SAM" id="MobiDB-lite"/>
    </source>
</evidence>